<dbReference type="FunFam" id="3.40.390.10:FF:000074">
    <property type="entry name" value="Metalloprotease"/>
    <property type="match status" value="1"/>
</dbReference>
<keyword evidence="6 7" id="KW-0482">Metalloprotease</keyword>
<dbReference type="GO" id="GO:0005758">
    <property type="term" value="C:mitochondrial intermembrane space"/>
    <property type="evidence" value="ECO:0007669"/>
    <property type="project" value="TreeGrafter"/>
</dbReference>
<organism evidence="9 10">
    <name type="scientific">Gomphillus americanus</name>
    <dbReference type="NCBI Taxonomy" id="1940652"/>
    <lineage>
        <taxon>Eukaryota</taxon>
        <taxon>Fungi</taxon>
        <taxon>Dikarya</taxon>
        <taxon>Ascomycota</taxon>
        <taxon>Pezizomycotina</taxon>
        <taxon>Lecanoromycetes</taxon>
        <taxon>OSLEUM clade</taxon>
        <taxon>Ostropomycetidae</taxon>
        <taxon>Ostropales</taxon>
        <taxon>Graphidaceae</taxon>
        <taxon>Gomphilloideae</taxon>
        <taxon>Gomphillus</taxon>
    </lineage>
</organism>
<evidence type="ECO:0000256" key="5">
    <source>
        <dbReference type="ARBA" id="ARBA00022833"/>
    </source>
</evidence>
<dbReference type="GO" id="GO:0006518">
    <property type="term" value="P:peptide metabolic process"/>
    <property type="evidence" value="ECO:0007669"/>
    <property type="project" value="TreeGrafter"/>
</dbReference>
<dbReference type="EMBL" id="CAJPDQ010000002">
    <property type="protein sequence ID" value="CAF9905137.1"/>
    <property type="molecule type" value="Genomic_DNA"/>
</dbReference>
<dbReference type="GO" id="GO:0004222">
    <property type="term" value="F:metalloendopeptidase activity"/>
    <property type="evidence" value="ECO:0007669"/>
    <property type="project" value="InterPro"/>
</dbReference>
<evidence type="ECO:0000256" key="2">
    <source>
        <dbReference type="ARBA" id="ARBA00022670"/>
    </source>
</evidence>
<dbReference type="InterPro" id="IPR045090">
    <property type="entry name" value="Pept_M3A_M3B"/>
</dbReference>
<evidence type="ECO:0000256" key="6">
    <source>
        <dbReference type="ARBA" id="ARBA00023049"/>
    </source>
</evidence>
<evidence type="ECO:0000259" key="8">
    <source>
        <dbReference type="Pfam" id="PF01432"/>
    </source>
</evidence>
<accession>A0A8H3HWC4</accession>
<keyword evidence="2 7" id="KW-0645">Protease</keyword>
<dbReference type="Gene3D" id="1.10.1370.10">
    <property type="entry name" value="Neurolysin, domain 3"/>
    <property type="match status" value="1"/>
</dbReference>
<dbReference type="CDD" id="cd06455">
    <property type="entry name" value="M3A_TOP"/>
    <property type="match status" value="1"/>
</dbReference>
<dbReference type="PANTHER" id="PTHR11804:SF84">
    <property type="entry name" value="SACCHAROLYSIN"/>
    <property type="match status" value="1"/>
</dbReference>
<dbReference type="Gene3D" id="1.20.1050.40">
    <property type="entry name" value="Endopeptidase. Chain P, domain 1"/>
    <property type="match status" value="1"/>
</dbReference>
<evidence type="ECO:0000313" key="10">
    <source>
        <dbReference type="Proteomes" id="UP000664169"/>
    </source>
</evidence>
<dbReference type="InterPro" id="IPR001567">
    <property type="entry name" value="Pept_M3A_M3B_dom"/>
</dbReference>
<dbReference type="InterPro" id="IPR024077">
    <property type="entry name" value="Neurolysin/TOP_dom2"/>
</dbReference>
<dbReference type="Pfam" id="PF01432">
    <property type="entry name" value="Peptidase_M3"/>
    <property type="match status" value="1"/>
</dbReference>
<dbReference type="SUPFAM" id="SSF55486">
    <property type="entry name" value="Metalloproteases ('zincins'), catalytic domain"/>
    <property type="match status" value="1"/>
</dbReference>
<proteinExistence type="inferred from homology"/>
<dbReference type="OrthoDB" id="534666at2759"/>
<gene>
    <name evidence="9" type="ORF">GOMPHAMPRED_003052</name>
</gene>
<keyword evidence="5 7" id="KW-0862">Zinc</keyword>
<keyword evidence="4 7" id="KW-0378">Hydrolase</keyword>
<dbReference type="PANTHER" id="PTHR11804">
    <property type="entry name" value="PROTEASE M3 THIMET OLIGOPEPTIDASE-RELATED"/>
    <property type="match status" value="1"/>
</dbReference>
<keyword evidence="10" id="KW-1185">Reference proteome</keyword>
<dbReference type="InterPro" id="IPR024080">
    <property type="entry name" value="Neurolysin/TOP_N"/>
</dbReference>
<dbReference type="Gene3D" id="3.40.390.10">
    <property type="entry name" value="Collagenase (Catalytic Domain)"/>
    <property type="match status" value="1"/>
</dbReference>
<dbReference type="AlphaFoldDB" id="A0A8H3HWC4"/>
<dbReference type="InterPro" id="IPR024079">
    <property type="entry name" value="MetalloPept_cat_dom_sf"/>
</dbReference>
<dbReference type="Proteomes" id="UP000664169">
    <property type="component" value="Unassembled WGS sequence"/>
</dbReference>
<sequence length="760" mass="87185">MVAETDPPLAIQEAGCARDINQAGITIKPKSRSISEDVYSHDLYSGIYRAFQVRRLLLGMEYKPPQLPIQFPADPDVLLEQARQAINASRQAQDDLVARIKPEDATFDNVLLPLMHAENVYISEFYVLRHPKDVTTNEKLREATLQVERLTNDYAVESGMREDVFRMVQAVVDLGEELEGERLRCLQKVHRGYLVRGLALEGKERARFKQVTNRIKELCTECRKNFWDERAGLWLTPKQLAGLPPNNLKQLRKGEGENSESLWLTMRVHNFEPAMKFVEDEEIRKRIFITFENKCNSNAGPVKELYAMRDKAARLLGYANNAALKIEDSFAQSPSFVDDFLSDLQERLRPAGKETIKTLHDLKRAELGTSTCGFYLWDIAYYTRMLIKQKHCLDEVAVSEYFALDSVLDGMFKMFQKLFGISFVKIQLTTKVTNGTTHLLHEDTTAYQVWDGVEPGKDFVGYLYLDLHPRDFKLVHSCHLALHRGYTKTDGSRHYPSSILICNWTRPLPGKPSLLRHRECVSLLHELGHAVHNLVTKTEFAMLAKTSHDFVEASSKMLEHWFWTPEVLRSISTHWSYLNVEYAQTWRAEQGNLAMSTDLPPRTMPDEMISNIIRSRFTATSLFQLRQISLARFDLAVHSPQSHEEMEQLDAQRLYNSLRHGITMVDGPDNDYTWGNNHAKFSHLWGKYDAGYYGYILASAISSDMYQAFAKDPLDAVEGARYRKQVLEPGGSLPEMSLLEKFLGRPPNYKAWIDQMGLDI</sequence>
<evidence type="ECO:0000256" key="4">
    <source>
        <dbReference type="ARBA" id="ARBA00022801"/>
    </source>
</evidence>
<reference evidence="9" key="1">
    <citation type="submission" date="2021-03" db="EMBL/GenBank/DDBJ databases">
        <authorList>
            <person name="Tagirdzhanova G."/>
        </authorList>
    </citation>
    <scope>NUCLEOTIDE SEQUENCE</scope>
</reference>
<name>A0A8H3HWC4_9LECA</name>
<dbReference type="GO" id="GO:0006508">
    <property type="term" value="P:proteolysis"/>
    <property type="evidence" value="ECO:0007669"/>
    <property type="project" value="UniProtKB-KW"/>
</dbReference>
<protein>
    <recommendedName>
        <fullName evidence="8">Peptidase M3A/M3B catalytic domain-containing protein</fullName>
    </recommendedName>
</protein>
<evidence type="ECO:0000256" key="1">
    <source>
        <dbReference type="ARBA" id="ARBA00006040"/>
    </source>
</evidence>
<keyword evidence="3 7" id="KW-0479">Metal-binding</keyword>
<evidence type="ECO:0000313" key="9">
    <source>
        <dbReference type="EMBL" id="CAF9905137.1"/>
    </source>
</evidence>
<evidence type="ECO:0000256" key="3">
    <source>
        <dbReference type="ARBA" id="ARBA00022723"/>
    </source>
</evidence>
<comment type="caution">
    <text evidence="9">The sequence shown here is derived from an EMBL/GenBank/DDBJ whole genome shotgun (WGS) entry which is preliminary data.</text>
</comment>
<comment type="cofactor">
    <cofactor evidence="7">
        <name>Zn(2+)</name>
        <dbReference type="ChEBI" id="CHEBI:29105"/>
    </cofactor>
    <text evidence="7">Binds 1 zinc ion.</text>
</comment>
<feature type="domain" description="Peptidase M3A/M3B catalytic" evidence="8">
    <location>
        <begin position="275"/>
        <end position="758"/>
    </location>
</feature>
<dbReference type="GO" id="GO:0046872">
    <property type="term" value="F:metal ion binding"/>
    <property type="evidence" value="ECO:0007669"/>
    <property type="project" value="UniProtKB-UniRule"/>
</dbReference>
<evidence type="ECO:0000256" key="7">
    <source>
        <dbReference type="RuleBase" id="RU003435"/>
    </source>
</evidence>
<comment type="similarity">
    <text evidence="1 7">Belongs to the peptidase M3 family.</text>
</comment>